<dbReference type="GO" id="GO:0008889">
    <property type="term" value="F:glycerophosphodiester phosphodiesterase activity"/>
    <property type="evidence" value="ECO:0007669"/>
    <property type="project" value="UniProtKB-EC"/>
</dbReference>
<accession>A0A4P9Y704</accession>
<reference evidence="10" key="1">
    <citation type="journal article" date="2018" name="Nat. Microbiol.">
        <title>Leveraging single-cell genomics to expand the fungal tree of life.</title>
        <authorList>
            <person name="Ahrendt S.R."/>
            <person name="Quandt C.A."/>
            <person name="Ciobanu D."/>
            <person name="Clum A."/>
            <person name="Salamov A."/>
            <person name="Andreopoulos B."/>
            <person name="Cheng J.F."/>
            <person name="Woyke T."/>
            <person name="Pelin A."/>
            <person name="Henrissat B."/>
            <person name="Reynolds N.K."/>
            <person name="Benny G.L."/>
            <person name="Smith M.E."/>
            <person name="James T.Y."/>
            <person name="Grigoriev I.V."/>
        </authorList>
    </citation>
    <scope>NUCLEOTIDE SEQUENCE [LARGE SCALE GENOMIC DNA]</scope>
</reference>
<dbReference type="InterPro" id="IPR017946">
    <property type="entry name" value="PLC-like_Pdiesterase_TIM-brl"/>
</dbReference>
<sequence>MFHFPFLVIPLLLDLLPHLELNSSGKSTVPVYAGPPLAKGAFPTMDSSPPWIIAHRGSSGLHPEHTLEAYSLSAHLGAHWIEPDLVLTRDGVPVCRHDAILGETTDVASRPEYAHRRRNLTIPVLGTQWSWSDEWAVEDFTLKELRGLRAIQRPNLGVRSSIYNGHFSIPTFEEVLQHYVRLAPQFPTQLLGIIPEIKHPEYFNQLMGEERYFENTVLSLLNRYLDPSQHRVIIQCFYPETLGYIKDHSFYDTLLLSNLLTWKYMTHKGIQQVPGIASYFGPTKELLMGLGIKGLLDQAHDDLLIPSPEDVDRMGGWVSTQEIIPYLHRHHVRVIPFTAFPAGEPHGVDEVQMTQWMRSGIDGLFCDDVSMGHRGLSIASQ</sequence>
<keyword evidence="10" id="KW-1185">Reference proteome</keyword>
<organism evidence="9 10">
    <name type="scientific">Piptocephalis cylindrospora</name>
    <dbReference type="NCBI Taxonomy" id="1907219"/>
    <lineage>
        <taxon>Eukaryota</taxon>
        <taxon>Fungi</taxon>
        <taxon>Fungi incertae sedis</taxon>
        <taxon>Zoopagomycota</taxon>
        <taxon>Zoopagomycotina</taxon>
        <taxon>Zoopagomycetes</taxon>
        <taxon>Zoopagales</taxon>
        <taxon>Piptocephalidaceae</taxon>
        <taxon>Piptocephalis</taxon>
    </lineage>
</organism>
<evidence type="ECO:0000256" key="7">
    <source>
        <dbReference type="SAM" id="SignalP"/>
    </source>
</evidence>
<dbReference type="OrthoDB" id="1058301at2759"/>
<proteinExistence type="inferred from homology"/>
<protein>
    <recommendedName>
        <fullName evidence="2">glycerophosphodiester phosphodiesterase</fullName>
        <ecNumber evidence="2">3.1.4.46</ecNumber>
    </recommendedName>
</protein>
<gene>
    <name evidence="9" type="ORF">BJ684DRAFT_18855</name>
</gene>
<dbReference type="PANTHER" id="PTHR43620:SF7">
    <property type="entry name" value="GLYCEROPHOSPHODIESTER PHOSPHODIESTERASE GDPD5-RELATED"/>
    <property type="match status" value="1"/>
</dbReference>
<dbReference type="Pfam" id="PF03009">
    <property type="entry name" value="GDPD"/>
    <property type="match status" value="1"/>
</dbReference>
<name>A0A4P9Y704_9FUNG</name>
<keyword evidence="4" id="KW-0319">Glycerol metabolism</keyword>
<dbReference type="Proteomes" id="UP000267251">
    <property type="component" value="Unassembled WGS sequence"/>
</dbReference>
<comment type="similarity">
    <text evidence="1">Belongs to the glycerophosphoryl diester phosphodiesterase family.</text>
</comment>
<evidence type="ECO:0000256" key="1">
    <source>
        <dbReference type="ARBA" id="ARBA00007277"/>
    </source>
</evidence>
<feature type="chain" id="PRO_5020271141" description="glycerophosphodiester phosphodiesterase" evidence="7">
    <location>
        <begin position="22"/>
        <end position="381"/>
    </location>
</feature>
<evidence type="ECO:0000313" key="9">
    <source>
        <dbReference type="EMBL" id="RKP14773.1"/>
    </source>
</evidence>
<feature type="domain" description="GP-PDE" evidence="8">
    <location>
        <begin position="50"/>
        <end position="348"/>
    </location>
</feature>
<evidence type="ECO:0000256" key="6">
    <source>
        <dbReference type="ARBA" id="ARBA00047512"/>
    </source>
</evidence>
<dbReference type="InterPro" id="IPR030395">
    <property type="entry name" value="GP_PDE_dom"/>
</dbReference>
<evidence type="ECO:0000313" key="10">
    <source>
        <dbReference type="Proteomes" id="UP000267251"/>
    </source>
</evidence>
<dbReference type="GO" id="GO:0006629">
    <property type="term" value="P:lipid metabolic process"/>
    <property type="evidence" value="ECO:0007669"/>
    <property type="project" value="InterPro"/>
</dbReference>
<dbReference type="PROSITE" id="PS51704">
    <property type="entry name" value="GP_PDE"/>
    <property type="match status" value="1"/>
</dbReference>
<keyword evidence="5" id="KW-0378">Hydrolase</keyword>
<keyword evidence="3 7" id="KW-0732">Signal</keyword>
<dbReference type="AlphaFoldDB" id="A0A4P9Y704"/>
<dbReference type="EMBL" id="KZ987793">
    <property type="protein sequence ID" value="RKP14773.1"/>
    <property type="molecule type" value="Genomic_DNA"/>
</dbReference>
<feature type="signal peptide" evidence="7">
    <location>
        <begin position="1"/>
        <end position="21"/>
    </location>
</feature>
<dbReference type="PANTHER" id="PTHR43620">
    <property type="entry name" value="GLYCEROPHOSPHORYL DIESTER PHOSPHODIESTERASE"/>
    <property type="match status" value="1"/>
</dbReference>
<evidence type="ECO:0000256" key="4">
    <source>
        <dbReference type="ARBA" id="ARBA00022798"/>
    </source>
</evidence>
<evidence type="ECO:0000256" key="3">
    <source>
        <dbReference type="ARBA" id="ARBA00022729"/>
    </source>
</evidence>
<evidence type="ECO:0000256" key="5">
    <source>
        <dbReference type="ARBA" id="ARBA00022801"/>
    </source>
</evidence>
<dbReference type="GO" id="GO:0006071">
    <property type="term" value="P:glycerol metabolic process"/>
    <property type="evidence" value="ECO:0007669"/>
    <property type="project" value="UniProtKB-KW"/>
</dbReference>
<comment type="catalytic activity">
    <reaction evidence="6">
        <text>a sn-glycero-3-phosphodiester + H2O = an alcohol + sn-glycerol 3-phosphate + H(+)</text>
        <dbReference type="Rhea" id="RHEA:12969"/>
        <dbReference type="ChEBI" id="CHEBI:15377"/>
        <dbReference type="ChEBI" id="CHEBI:15378"/>
        <dbReference type="ChEBI" id="CHEBI:30879"/>
        <dbReference type="ChEBI" id="CHEBI:57597"/>
        <dbReference type="ChEBI" id="CHEBI:83408"/>
        <dbReference type="EC" id="3.1.4.46"/>
    </reaction>
</comment>
<evidence type="ECO:0000256" key="2">
    <source>
        <dbReference type="ARBA" id="ARBA00012247"/>
    </source>
</evidence>
<evidence type="ECO:0000259" key="8">
    <source>
        <dbReference type="PROSITE" id="PS51704"/>
    </source>
</evidence>
<dbReference type="Gene3D" id="3.20.20.190">
    <property type="entry name" value="Phosphatidylinositol (PI) phosphodiesterase"/>
    <property type="match status" value="1"/>
</dbReference>
<dbReference type="EC" id="3.1.4.46" evidence="2"/>
<dbReference type="SUPFAM" id="SSF51695">
    <property type="entry name" value="PLC-like phosphodiesterases"/>
    <property type="match status" value="1"/>
</dbReference>